<dbReference type="PRINTS" id="PR00385">
    <property type="entry name" value="P450"/>
</dbReference>
<dbReference type="OrthoDB" id="1470350at2759"/>
<dbReference type="Gene3D" id="1.10.630.10">
    <property type="entry name" value="Cytochrome P450"/>
    <property type="match status" value="1"/>
</dbReference>
<evidence type="ECO:0008006" key="16">
    <source>
        <dbReference type="Google" id="ProtNLM"/>
    </source>
</evidence>
<keyword evidence="15" id="KW-1185">Reference proteome</keyword>
<keyword evidence="11" id="KW-0503">Monooxygenase</keyword>
<name>A0A409V8X5_9AGAR</name>
<evidence type="ECO:0000313" key="14">
    <source>
        <dbReference type="EMBL" id="PPQ63062.1"/>
    </source>
</evidence>
<evidence type="ECO:0000256" key="9">
    <source>
        <dbReference type="ARBA" id="ARBA00023002"/>
    </source>
</evidence>
<organism evidence="14 15">
    <name type="scientific">Panaeolus cyanescens</name>
    <dbReference type="NCBI Taxonomy" id="181874"/>
    <lineage>
        <taxon>Eukaryota</taxon>
        <taxon>Fungi</taxon>
        <taxon>Dikarya</taxon>
        <taxon>Basidiomycota</taxon>
        <taxon>Agaricomycotina</taxon>
        <taxon>Agaricomycetes</taxon>
        <taxon>Agaricomycetidae</taxon>
        <taxon>Agaricales</taxon>
        <taxon>Agaricineae</taxon>
        <taxon>Galeropsidaceae</taxon>
        <taxon>Panaeolus</taxon>
    </lineage>
</organism>
<comment type="cofactor">
    <cofactor evidence="1 13">
        <name>heme</name>
        <dbReference type="ChEBI" id="CHEBI:30413"/>
    </cofactor>
</comment>
<keyword evidence="9" id="KW-0560">Oxidoreductase</keyword>
<dbReference type="AlphaFoldDB" id="A0A409V8X5"/>
<keyword evidence="10 13" id="KW-0408">Iron</keyword>
<evidence type="ECO:0000256" key="2">
    <source>
        <dbReference type="ARBA" id="ARBA00004370"/>
    </source>
</evidence>
<evidence type="ECO:0000256" key="1">
    <source>
        <dbReference type="ARBA" id="ARBA00001971"/>
    </source>
</evidence>
<accession>A0A409V8X5</accession>
<evidence type="ECO:0000256" key="5">
    <source>
        <dbReference type="ARBA" id="ARBA00022617"/>
    </source>
</evidence>
<keyword evidence="7 13" id="KW-0479">Metal-binding</keyword>
<dbReference type="CDD" id="cd11069">
    <property type="entry name" value="CYP_FUM15-like"/>
    <property type="match status" value="1"/>
</dbReference>
<evidence type="ECO:0000256" key="11">
    <source>
        <dbReference type="ARBA" id="ARBA00023033"/>
    </source>
</evidence>
<dbReference type="SUPFAM" id="SSF48264">
    <property type="entry name" value="Cytochrome P450"/>
    <property type="match status" value="1"/>
</dbReference>
<dbReference type="STRING" id="181874.A0A409V8X5"/>
<dbReference type="PRINTS" id="PR00463">
    <property type="entry name" value="EP450I"/>
</dbReference>
<evidence type="ECO:0000256" key="12">
    <source>
        <dbReference type="ARBA" id="ARBA00023136"/>
    </source>
</evidence>
<evidence type="ECO:0000256" key="8">
    <source>
        <dbReference type="ARBA" id="ARBA00022989"/>
    </source>
</evidence>
<reference evidence="14 15" key="1">
    <citation type="journal article" date="2018" name="Evol. Lett.">
        <title>Horizontal gene cluster transfer increased hallucinogenic mushroom diversity.</title>
        <authorList>
            <person name="Reynolds H.T."/>
            <person name="Vijayakumar V."/>
            <person name="Gluck-Thaler E."/>
            <person name="Korotkin H.B."/>
            <person name="Matheny P.B."/>
            <person name="Slot J.C."/>
        </authorList>
    </citation>
    <scope>NUCLEOTIDE SEQUENCE [LARGE SCALE GENOMIC DNA]</scope>
    <source>
        <strain evidence="14 15">2629</strain>
    </source>
</reference>
<dbReference type="GO" id="GO:0004497">
    <property type="term" value="F:monooxygenase activity"/>
    <property type="evidence" value="ECO:0007669"/>
    <property type="project" value="UniProtKB-KW"/>
</dbReference>
<dbReference type="EMBL" id="NHTK01006132">
    <property type="protein sequence ID" value="PPQ63062.1"/>
    <property type="molecule type" value="Genomic_DNA"/>
</dbReference>
<dbReference type="InParanoid" id="A0A409V8X5"/>
<comment type="subcellular location">
    <subcellularLocation>
        <location evidence="2">Membrane</location>
    </subcellularLocation>
</comment>
<gene>
    <name evidence="14" type="ORF">CVT24_005917</name>
</gene>
<keyword evidence="8" id="KW-1133">Transmembrane helix</keyword>
<keyword evidence="6" id="KW-0812">Transmembrane</keyword>
<keyword evidence="12" id="KW-0472">Membrane</keyword>
<dbReference type="PANTHER" id="PTHR24305:SF166">
    <property type="entry name" value="CYTOCHROME P450 12A4, MITOCHONDRIAL-RELATED"/>
    <property type="match status" value="1"/>
</dbReference>
<evidence type="ECO:0000256" key="4">
    <source>
        <dbReference type="ARBA" id="ARBA00010617"/>
    </source>
</evidence>
<proteinExistence type="inferred from homology"/>
<evidence type="ECO:0000256" key="13">
    <source>
        <dbReference type="PIRSR" id="PIRSR602401-1"/>
    </source>
</evidence>
<feature type="binding site" description="axial binding residue" evidence="13">
    <location>
        <position position="450"/>
    </location>
    <ligand>
        <name>heme</name>
        <dbReference type="ChEBI" id="CHEBI:30413"/>
    </ligand>
    <ligandPart>
        <name>Fe</name>
        <dbReference type="ChEBI" id="CHEBI:18248"/>
    </ligandPart>
</feature>
<dbReference type="GO" id="GO:0005506">
    <property type="term" value="F:iron ion binding"/>
    <property type="evidence" value="ECO:0007669"/>
    <property type="project" value="InterPro"/>
</dbReference>
<dbReference type="PANTHER" id="PTHR24305">
    <property type="entry name" value="CYTOCHROME P450"/>
    <property type="match status" value="1"/>
</dbReference>
<comment type="similarity">
    <text evidence="4">Belongs to the cytochrome P450 family.</text>
</comment>
<dbReference type="GO" id="GO:0020037">
    <property type="term" value="F:heme binding"/>
    <property type="evidence" value="ECO:0007669"/>
    <property type="project" value="InterPro"/>
</dbReference>
<dbReference type="InterPro" id="IPR001128">
    <property type="entry name" value="Cyt_P450"/>
</dbReference>
<evidence type="ECO:0000256" key="6">
    <source>
        <dbReference type="ARBA" id="ARBA00022692"/>
    </source>
</evidence>
<dbReference type="GO" id="GO:0016020">
    <property type="term" value="C:membrane"/>
    <property type="evidence" value="ECO:0007669"/>
    <property type="project" value="UniProtKB-SubCell"/>
</dbReference>
<dbReference type="GO" id="GO:0016705">
    <property type="term" value="F:oxidoreductase activity, acting on paired donors, with incorporation or reduction of molecular oxygen"/>
    <property type="evidence" value="ECO:0007669"/>
    <property type="project" value="InterPro"/>
</dbReference>
<dbReference type="InterPro" id="IPR002401">
    <property type="entry name" value="Cyt_P450_E_grp-I"/>
</dbReference>
<sequence>MLYEYLTCTNVASAVGVLLALKVLKFLYAEWSSPLNILPGPKSSSFLFGNMKQIWSSDPYVLEEKWLDEYGPAVVYKGLFGMNQLFTIDTKAVNHILMNSNLYQKPVAARKNMERIMGPGLVVVEGEDHKRQLKNVWNSELSASKDGTARIEALSWLSKVTLNVIGLAGFHYDFEALSKGAKENELNAAFSTIFQTGGPMNMFNVLRNFIPALSKLPLKRNWDSQHAGETLFKISRRLLQESQEALGQGLDFKSTPGTGKDLLSILVQANSSEDVPPEQRLTDEDVLAQVATFLVAGYETTSTEATWSLYALATHPEVQSKLRAELLAVNVEEPTMDQLNNLPYLDAFIREVLRLFPAIASKIRVAMEDDVLPLSQPIKTKDGYMISRIPVRKGQIVNIPIMSLNRAKSIWGEDACEFKPERWLSPPKEASAIPGLWGNILTFLGGPRSCIGYRFSLTELKAIMFILVREFEYELAVPKDDIKMKTALFLRPLVASDLKSGNQMPLIIKRHIIT</sequence>
<evidence type="ECO:0000256" key="3">
    <source>
        <dbReference type="ARBA" id="ARBA00004721"/>
    </source>
</evidence>
<evidence type="ECO:0000256" key="7">
    <source>
        <dbReference type="ARBA" id="ARBA00022723"/>
    </source>
</evidence>
<dbReference type="InterPro" id="IPR050121">
    <property type="entry name" value="Cytochrome_P450_monoxygenase"/>
</dbReference>
<protein>
    <recommendedName>
        <fullName evidence="16">Cytochrome P450</fullName>
    </recommendedName>
</protein>
<keyword evidence="5 13" id="KW-0349">Heme</keyword>
<comment type="pathway">
    <text evidence="3">Secondary metabolite biosynthesis; terpenoid biosynthesis.</text>
</comment>
<comment type="caution">
    <text evidence="14">The sequence shown here is derived from an EMBL/GenBank/DDBJ whole genome shotgun (WGS) entry which is preliminary data.</text>
</comment>
<evidence type="ECO:0000313" key="15">
    <source>
        <dbReference type="Proteomes" id="UP000284842"/>
    </source>
</evidence>
<dbReference type="Pfam" id="PF00067">
    <property type="entry name" value="p450"/>
    <property type="match status" value="1"/>
</dbReference>
<dbReference type="InterPro" id="IPR036396">
    <property type="entry name" value="Cyt_P450_sf"/>
</dbReference>
<evidence type="ECO:0000256" key="10">
    <source>
        <dbReference type="ARBA" id="ARBA00023004"/>
    </source>
</evidence>
<dbReference type="Proteomes" id="UP000284842">
    <property type="component" value="Unassembled WGS sequence"/>
</dbReference>